<dbReference type="Gene3D" id="3.30.530.20">
    <property type="match status" value="2"/>
</dbReference>
<evidence type="ECO:0000313" key="3">
    <source>
        <dbReference type="EMBL" id="RXR21618.1"/>
    </source>
</evidence>
<proteinExistence type="inferred from homology"/>
<dbReference type="SUPFAM" id="SSF55961">
    <property type="entry name" value="Bet v1-like"/>
    <property type="match status" value="2"/>
</dbReference>
<gene>
    <name evidence="3" type="ORF">EQG61_11445</name>
</gene>
<protein>
    <recommendedName>
        <fullName evidence="2">Activator of Hsp90 ATPase homologue 1/2-like C-terminal domain-containing protein</fullName>
    </recommendedName>
</protein>
<sequence>MITLSFEHHFKATPERVWNALWDDANYQQWMEAFSVQSRALTDWQLGSKVYFITTEGDGMESEIGEIIPNQRIAFHHLHQLKKGEIVTTGPTWNGYKEIYTLTETETGTQLHMTLETLDHYADYFREVFPKAFAIVQHIAEQPEKTLTVTTAIPAPLEKVWNAFTQPEHVVHWNQASPDWHCPKAEGVLEVGQKFTYTMAAKDGSVAFDLVGIYDEIEPMQFLRYHFEDHRQITVSFDVMGDTVYVTQTFQPENIHPHNLQKMGWQSILEALKGYLSS</sequence>
<dbReference type="AlphaFoldDB" id="A0A4Q1KAC1"/>
<dbReference type="EMBL" id="SBKN01000007">
    <property type="protein sequence ID" value="RXR21618.1"/>
    <property type="molecule type" value="Genomic_DNA"/>
</dbReference>
<evidence type="ECO:0000313" key="4">
    <source>
        <dbReference type="Proteomes" id="UP000289857"/>
    </source>
</evidence>
<comment type="similarity">
    <text evidence="1">Belongs to the AHA1 family.</text>
</comment>
<comment type="caution">
    <text evidence="3">The sequence shown here is derived from an EMBL/GenBank/DDBJ whole genome shotgun (WGS) entry which is preliminary data.</text>
</comment>
<dbReference type="OrthoDB" id="384974at2"/>
<dbReference type="InterPro" id="IPR023393">
    <property type="entry name" value="START-like_dom_sf"/>
</dbReference>
<keyword evidence="4" id="KW-1185">Reference proteome</keyword>
<evidence type="ECO:0000259" key="2">
    <source>
        <dbReference type="Pfam" id="PF08327"/>
    </source>
</evidence>
<feature type="domain" description="Activator of Hsp90 ATPase homologue 1/2-like C-terminal" evidence="2">
    <location>
        <begin position="11"/>
        <end position="118"/>
    </location>
</feature>
<evidence type="ECO:0000256" key="1">
    <source>
        <dbReference type="ARBA" id="ARBA00006817"/>
    </source>
</evidence>
<accession>A0A4Q1KAC1</accession>
<dbReference type="InterPro" id="IPR013538">
    <property type="entry name" value="ASHA1/2-like_C"/>
</dbReference>
<feature type="domain" description="Activator of Hsp90 ATPase homologue 1/2-like C-terminal" evidence="2">
    <location>
        <begin position="155"/>
        <end position="276"/>
    </location>
</feature>
<reference evidence="4" key="1">
    <citation type="submission" date="2019-01" db="EMBL/GenBank/DDBJ databases">
        <title>Cytophagaceae bacterium strain CAR-16.</title>
        <authorList>
            <person name="Chen W.-M."/>
        </authorList>
    </citation>
    <scope>NUCLEOTIDE SEQUENCE [LARGE SCALE GENOMIC DNA]</scope>
    <source>
        <strain evidence="4">WWJ-16</strain>
    </source>
</reference>
<organism evidence="3 4">
    <name type="scientific">Flavobacterium stagni</name>
    <dbReference type="NCBI Taxonomy" id="2506421"/>
    <lineage>
        <taxon>Bacteria</taxon>
        <taxon>Pseudomonadati</taxon>
        <taxon>Bacteroidota</taxon>
        <taxon>Flavobacteriia</taxon>
        <taxon>Flavobacteriales</taxon>
        <taxon>Flavobacteriaceae</taxon>
        <taxon>Flavobacterium</taxon>
    </lineage>
</organism>
<dbReference type="RefSeq" id="WP_129462078.1">
    <property type="nucleotide sequence ID" value="NZ_SBKN01000007.1"/>
</dbReference>
<dbReference type="CDD" id="cd07814">
    <property type="entry name" value="SRPBCC_CalC_Aha1-like"/>
    <property type="match status" value="1"/>
</dbReference>
<dbReference type="Pfam" id="PF08327">
    <property type="entry name" value="AHSA1"/>
    <property type="match status" value="2"/>
</dbReference>
<name>A0A4Q1KAC1_9FLAO</name>
<dbReference type="Proteomes" id="UP000289857">
    <property type="component" value="Unassembled WGS sequence"/>
</dbReference>